<reference evidence="3" key="1">
    <citation type="journal article" date="2019" name="Int. J. Syst. Evol. Microbiol.">
        <title>The Global Catalogue of Microorganisms (GCM) 10K type strain sequencing project: providing services to taxonomists for standard genome sequencing and annotation.</title>
        <authorList>
            <consortium name="The Broad Institute Genomics Platform"/>
            <consortium name="The Broad Institute Genome Sequencing Center for Infectious Disease"/>
            <person name="Wu L."/>
            <person name="Ma J."/>
        </authorList>
    </citation>
    <scope>NUCLEOTIDE SEQUENCE [LARGE SCALE GENOMIC DNA]</scope>
    <source>
        <strain evidence="3">JCM 4350</strain>
    </source>
</reference>
<keyword evidence="3" id="KW-1185">Reference proteome</keyword>
<evidence type="ECO:0000256" key="1">
    <source>
        <dbReference type="SAM" id="MobiDB-lite"/>
    </source>
</evidence>
<dbReference type="InterPro" id="IPR016024">
    <property type="entry name" value="ARM-type_fold"/>
</dbReference>
<dbReference type="SUPFAM" id="SSF48371">
    <property type="entry name" value="ARM repeat"/>
    <property type="match status" value="1"/>
</dbReference>
<dbReference type="EMBL" id="BMSZ01000013">
    <property type="protein sequence ID" value="GGS64708.1"/>
    <property type="molecule type" value="Genomic_DNA"/>
</dbReference>
<accession>A0ABQ2TDD3</accession>
<evidence type="ECO:0000313" key="2">
    <source>
        <dbReference type="EMBL" id="GGS64708.1"/>
    </source>
</evidence>
<dbReference type="PANTHER" id="PTHR41291">
    <property type="entry name" value="DNA ALKYLATION REPAIR PROTEIN"/>
    <property type="match status" value="1"/>
</dbReference>
<feature type="region of interest" description="Disordered" evidence="1">
    <location>
        <begin position="1"/>
        <end position="56"/>
    </location>
</feature>
<dbReference type="PANTHER" id="PTHR41291:SF1">
    <property type="entry name" value="DNA ALKYLATION REPAIR PROTEIN"/>
    <property type="match status" value="1"/>
</dbReference>
<dbReference type="CDD" id="cd06561">
    <property type="entry name" value="AlkD_like"/>
    <property type="match status" value="1"/>
</dbReference>
<protein>
    <submittedName>
        <fullName evidence="2">DNA alkylation repair protein</fullName>
    </submittedName>
</protein>
<dbReference type="InterPro" id="IPR014825">
    <property type="entry name" value="DNA_alkylation"/>
</dbReference>
<feature type="compositionally biased region" description="Low complexity" evidence="1">
    <location>
        <begin position="41"/>
        <end position="56"/>
    </location>
</feature>
<proteinExistence type="predicted"/>
<sequence>MGTGSGYGQLCRPEAERERAAPVGHRLKNAVRREHGHGKETAMTAGTAKSGASGTTGTTAAQVMAELAGLENPKTRAVNERHGDDHGVNLGKLRALAKRLKTQQDLARDLWATDDTAARLLALLICRPKAFGREELDTMLREERAPKVHDWLVNYVVKKSPHAEELRLAWTEDPDPVVASAGWALTTERVAKKPEGLDLAGLLDTVEAEMKDAPDRLQWAMNHCLAQIGIQHPGHRARAIAIGERLEVLKDYPAPPNCTSPYVPAWIAEMVRRQEEATSRPTPRVT</sequence>
<organism evidence="2 3">
    <name type="scientific">Streptomyces badius</name>
    <dbReference type="NCBI Taxonomy" id="1941"/>
    <lineage>
        <taxon>Bacteria</taxon>
        <taxon>Bacillati</taxon>
        <taxon>Actinomycetota</taxon>
        <taxon>Actinomycetes</taxon>
        <taxon>Kitasatosporales</taxon>
        <taxon>Streptomycetaceae</taxon>
        <taxon>Streptomyces</taxon>
    </lineage>
</organism>
<dbReference type="Gene3D" id="1.25.10.90">
    <property type="match status" value="1"/>
</dbReference>
<comment type="caution">
    <text evidence="2">The sequence shown here is derived from an EMBL/GenBank/DDBJ whole genome shotgun (WGS) entry which is preliminary data.</text>
</comment>
<dbReference type="Proteomes" id="UP000659767">
    <property type="component" value="Unassembled WGS sequence"/>
</dbReference>
<gene>
    <name evidence="2" type="ORF">GCM10010253_44460</name>
</gene>
<name>A0ABQ2TDD3_STRBA</name>
<feature type="compositionally biased region" description="Basic and acidic residues" evidence="1">
    <location>
        <begin position="31"/>
        <end position="40"/>
    </location>
</feature>
<evidence type="ECO:0000313" key="3">
    <source>
        <dbReference type="Proteomes" id="UP000659767"/>
    </source>
</evidence>
<dbReference type="Pfam" id="PF08713">
    <property type="entry name" value="DNA_alkylation"/>
    <property type="match status" value="1"/>
</dbReference>